<keyword evidence="1" id="KW-0732">Signal</keyword>
<dbReference type="EMBL" id="AYSA01000478">
    <property type="protein sequence ID" value="ESZ91597.1"/>
    <property type="molecule type" value="Genomic_DNA"/>
</dbReference>
<evidence type="ECO:0000256" key="1">
    <source>
        <dbReference type="SAM" id="SignalP"/>
    </source>
</evidence>
<dbReference type="Proteomes" id="UP000019487">
    <property type="component" value="Unassembled WGS sequence"/>
</dbReference>
<protein>
    <submittedName>
        <fullName evidence="2">Uncharacterized protein</fullName>
    </submittedName>
</protein>
<dbReference type="AlphaFoldDB" id="W9C4B2"/>
<dbReference type="HOGENOM" id="CLU_1816933_0_0_1"/>
<organism evidence="2 3">
    <name type="scientific">Sclerotinia borealis (strain F-4128)</name>
    <dbReference type="NCBI Taxonomy" id="1432307"/>
    <lineage>
        <taxon>Eukaryota</taxon>
        <taxon>Fungi</taxon>
        <taxon>Dikarya</taxon>
        <taxon>Ascomycota</taxon>
        <taxon>Pezizomycotina</taxon>
        <taxon>Leotiomycetes</taxon>
        <taxon>Helotiales</taxon>
        <taxon>Sclerotiniaceae</taxon>
        <taxon>Sclerotinia</taxon>
    </lineage>
</organism>
<evidence type="ECO:0000313" key="3">
    <source>
        <dbReference type="Proteomes" id="UP000019487"/>
    </source>
</evidence>
<accession>W9C4B2</accession>
<evidence type="ECO:0000313" key="2">
    <source>
        <dbReference type="EMBL" id="ESZ91597.1"/>
    </source>
</evidence>
<name>W9C4B2_SCLBF</name>
<keyword evidence="3" id="KW-1185">Reference proteome</keyword>
<gene>
    <name evidence="2" type="ORF">SBOR_8032</name>
</gene>
<reference evidence="2 3" key="1">
    <citation type="journal article" date="2014" name="Genome Announc.">
        <title>Draft genome sequence of Sclerotinia borealis, a psychrophilic plant pathogenic fungus.</title>
        <authorList>
            <person name="Mardanov A.V."/>
            <person name="Beletsky A.V."/>
            <person name="Kadnikov V.V."/>
            <person name="Ignatov A.N."/>
            <person name="Ravin N.V."/>
        </authorList>
    </citation>
    <scope>NUCLEOTIDE SEQUENCE [LARGE SCALE GENOMIC DNA]</scope>
    <source>
        <strain evidence="3">F-4157</strain>
    </source>
</reference>
<comment type="caution">
    <text evidence="2">The sequence shown here is derived from an EMBL/GenBank/DDBJ whole genome shotgun (WGS) entry which is preliminary data.</text>
</comment>
<sequence>MNTATLITFISSLYSLASSAPIDLFTDGNTSQVRAGISNTNTSIPHITRNDYPSAGNILVTFYADFGDFFQQTFPVDGNAYLIDNSQKTSYLEAQGTGYCAITGGGGSFTQTRGLGGPSMVTVNPVGVLVLGQCSGELLVRG</sequence>
<feature type="chain" id="PRO_5004921590" evidence="1">
    <location>
        <begin position="20"/>
        <end position="142"/>
    </location>
</feature>
<proteinExistence type="predicted"/>
<dbReference type="OrthoDB" id="4509278at2759"/>
<feature type="signal peptide" evidence="1">
    <location>
        <begin position="1"/>
        <end position="19"/>
    </location>
</feature>